<proteinExistence type="predicted"/>
<sequence>MDCSDPHLIDNSVLKSISSTSSILTSITNRSNIPDINRIDNIDVDIKNLTYDSDKITTDKNNHKIISDNRNEYKDEINLLTDDDDDDDCAYYDALENRSEDDDLEDETDDEDEVDDEDNEANMKQLMNHMFYIQRVLSILDPQE</sequence>
<gene>
    <name evidence="2" type="ORF">C2G38_2159728</name>
</gene>
<comment type="caution">
    <text evidence="2">The sequence shown here is derived from an EMBL/GenBank/DDBJ whole genome shotgun (WGS) entry which is preliminary data.</text>
</comment>
<protein>
    <submittedName>
        <fullName evidence="2">Uncharacterized protein</fullName>
    </submittedName>
</protein>
<evidence type="ECO:0000313" key="2">
    <source>
        <dbReference type="EMBL" id="RIB27769.1"/>
    </source>
</evidence>
<feature type="compositionally biased region" description="Acidic residues" evidence="1">
    <location>
        <begin position="99"/>
        <end position="120"/>
    </location>
</feature>
<evidence type="ECO:0000313" key="3">
    <source>
        <dbReference type="Proteomes" id="UP000266673"/>
    </source>
</evidence>
<dbReference type="OrthoDB" id="10499105at2759"/>
<accession>A0A397W398</accession>
<dbReference type="Proteomes" id="UP000266673">
    <property type="component" value="Unassembled WGS sequence"/>
</dbReference>
<evidence type="ECO:0000256" key="1">
    <source>
        <dbReference type="SAM" id="MobiDB-lite"/>
    </source>
</evidence>
<feature type="region of interest" description="Disordered" evidence="1">
    <location>
        <begin position="95"/>
        <end position="123"/>
    </location>
</feature>
<reference evidence="2 3" key="1">
    <citation type="submission" date="2018-06" db="EMBL/GenBank/DDBJ databases">
        <title>Comparative genomics reveals the genomic features of Rhizophagus irregularis, R. cerebriforme, R. diaphanum and Gigaspora rosea, and their symbiotic lifestyle signature.</title>
        <authorList>
            <person name="Morin E."/>
            <person name="San Clemente H."/>
            <person name="Chen E.C.H."/>
            <person name="De La Providencia I."/>
            <person name="Hainaut M."/>
            <person name="Kuo A."/>
            <person name="Kohler A."/>
            <person name="Murat C."/>
            <person name="Tang N."/>
            <person name="Roy S."/>
            <person name="Loubradou J."/>
            <person name="Henrissat B."/>
            <person name="Grigoriev I.V."/>
            <person name="Corradi N."/>
            <person name="Roux C."/>
            <person name="Martin F.M."/>
        </authorList>
    </citation>
    <scope>NUCLEOTIDE SEQUENCE [LARGE SCALE GENOMIC DNA]</scope>
    <source>
        <strain evidence="2 3">DAOM 194757</strain>
    </source>
</reference>
<dbReference type="EMBL" id="QKWP01000088">
    <property type="protein sequence ID" value="RIB27769.1"/>
    <property type="molecule type" value="Genomic_DNA"/>
</dbReference>
<organism evidence="2 3">
    <name type="scientific">Gigaspora rosea</name>
    <dbReference type="NCBI Taxonomy" id="44941"/>
    <lineage>
        <taxon>Eukaryota</taxon>
        <taxon>Fungi</taxon>
        <taxon>Fungi incertae sedis</taxon>
        <taxon>Mucoromycota</taxon>
        <taxon>Glomeromycotina</taxon>
        <taxon>Glomeromycetes</taxon>
        <taxon>Diversisporales</taxon>
        <taxon>Gigasporaceae</taxon>
        <taxon>Gigaspora</taxon>
    </lineage>
</organism>
<keyword evidence="3" id="KW-1185">Reference proteome</keyword>
<name>A0A397W398_9GLOM</name>
<dbReference type="AlphaFoldDB" id="A0A397W398"/>